<dbReference type="Pfam" id="PF04542">
    <property type="entry name" value="Sigma70_r2"/>
    <property type="match status" value="1"/>
</dbReference>
<reference evidence="7 8" key="1">
    <citation type="submission" date="2020-08" db="EMBL/GenBank/DDBJ databases">
        <authorList>
            <person name="Sun Q."/>
            <person name="Inoue M."/>
        </authorList>
    </citation>
    <scope>NUCLEOTIDE SEQUENCE [LARGE SCALE GENOMIC DNA]</scope>
    <source>
        <strain evidence="7 8">CCM 8938</strain>
    </source>
</reference>
<evidence type="ECO:0000256" key="4">
    <source>
        <dbReference type="ARBA" id="ARBA00023163"/>
    </source>
</evidence>
<gene>
    <name evidence="7" type="ORF">H7U22_19930</name>
</gene>
<dbReference type="NCBIfam" id="TIGR02937">
    <property type="entry name" value="sigma70-ECF"/>
    <property type="match status" value="1"/>
</dbReference>
<dbReference type="Pfam" id="PF08281">
    <property type="entry name" value="Sigma70_r4_2"/>
    <property type="match status" value="1"/>
</dbReference>
<evidence type="ECO:0000313" key="8">
    <source>
        <dbReference type="Proteomes" id="UP000652755"/>
    </source>
</evidence>
<dbReference type="SUPFAM" id="SSF88659">
    <property type="entry name" value="Sigma3 and sigma4 domains of RNA polymerase sigma factors"/>
    <property type="match status" value="1"/>
</dbReference>
<dbReference type="Gene3D" id="1.10.10.10">
    <property type="entry name" value="Winged helix-like DNA-binding domain superfamily/Winged helix DNA-binding domain"/>
    <property type="match status" value="1"/>
</dbReference>
<dbReference type="InterPro" id="IPR013249">
    <property type="entry name" value="RNA_pol_sigma70_r4_t2"/>
</dbReference>
<evidence type="ECO:0000256" key="1">
    <source>
        <dbReference type="ARBA" id="ARBA00010641"/>
    </source>
</evidence>
<dbReference type="InterPro" id="IPR013324">
    <property type="entry name" value="RNA_pol_sigma_r3/r4-like"/>
</dbReference>
<organism evidence="7 8">
    <name type="scientific">Pedobacter fastidiosus</name>
    <dbReference type="NCBI Taxonomy" id="2765361"/>
    <lineage>
        <taxon>Bacteria</taxon>
        <taxon>Pseudomonadati</taxon>
        <taxon>Bacteroidota</taxon>
        <taxon>Sphingobacteriia</taxon>
        <taxon>Sphingobacteriales</taxon>
        <taxon>Sphingobacteriaceae</taxon>
        <taxon>Pedobacter</taxon>
    </lineage>
</organism>
<dbReference type="InterPro" id="IPR039425">
    <property type="entry name" value="RNA_pol_sigma-70-like"/>
</dbReference>
<evidence type="ECO:0000256" key="3">
    <source>
        <dbReference type="ARBA" id="ARBA00023082"/>
    </source>
</evidence>
<dbReference type="InterPro" id="IPR036388">
    <property type="entry name" value="WH-like_DNA-bd_sf"/>
</dbReference>
<accession>A0ABR7KX60</accession>
<dbReference type="InterPro" id="IPR013325">
    <property type="entry name" value="RNA_pol_sigma_r2"/>
</dbReference>
<keyword evidence="4" id="KW-0804">Transcription</keyword>
<comment type="caution">
    <text evidence="7">The sequence shown here is derived from an EMBL/GenBank/DDBJ whole genome shotgun (WGS) entry which is preliminary data.</text>
</comment>
<dbReference type="InterPro" id="IPR014284">
    <property type="entry name" value="RNA_pol_sigma-70_dom"/>
</dbReference>
<dbReference type="SUPFAM" id="SSF88946">
    <property type="entry name" value="Sigma2 domain of RNA polymerase sigma factors"/>
    <property type="match status" value="1"/>
</dbReference>
<evidence type="ECO:0000256" key="2">
    <source>
        <dbReference type="ARBA" id="ARBA00023015"/>
    </source>
</evidence>
<keyword evidence="3" id="KW-0731">Sigma factor</keyword>
<protein>
    <submittedName>
        <fullName evidence="7">RNA polymerase sigma-70 factor</fullName>
    </submittedName>
</protein>
<sequence>MITHQKTDKQLLEELGLGDENAFAHLFDRHWGTLFAFVSRMIGEDEQAKDIVQNTFIVVWKNKHQLLISDSLMPYLYKVAKNETISLFRKNKVRFDGMDTLAQDLHSVDNPENLLITKELESTIEIEVVKMPISMKKCFQLSRYENKSVRDIAEELSLSEQTVKNNISEALSRLRKRVKLT</sequence>
<evidence type="ECO:0000259" key="5">
    <source>
        <dbReference type="Pfam" id="PF04542"/>
    </source>
</evidence>
<dbReference type="PANTHER" id="PTHR43133">
    <property type="entry name" value="RNA POLYMERASE ECF-TYPE SIGMA FACTO"/>
    <property type="match status" value="1"/>
</dbReference>
<dbReference type="InterPro" id="IPR007627">
    <property type="entry name" value="RNA_pol_sigma70_r2"/>
</dbReference>
<dbReference type="NCBIfam" id="TIGR02985">
    <property type="entry name" value="Sig70_bacteroi1"/>
    <property type="match status" value="1"/>
</dbReference>
<dbReference type="Proteomes" id="UP000652755">
    <property type="component" value="Unassembled WGS sequence"/>
</dbReference>
<dbReference type="InterPro" id="IPR014327">
    <property type="entry name" value="RNA_pol_sigma70_bacteroid"/>
</dbReference>
<comment type="similarity">
    <text evidence="1">Belongs to the sigma-70 factor family. ECF subfamily.</text>
</comment>
<proteinExistence type="inferred from homology"/>
<dbReference type="PANTHER" id="PTHR43133:SF46">
    <property type="entry name" value="RNA POLYMERASE SIGMA-70 FACTOR ECF SUBFAMILY"/>
    <property type="match status" value="1"/>
</dbReference>
<keyword evidence="2" id="KW-0805">Transcription regulation</keyword>
<dbReference type="RefSeq" id="WP_187073115.1">
    <property type="nucleotide sequence ID" value="NZ_JACRYL010000025.1"/>
</dbReference>
<evidence type="ECO:0000313" key="7">
    <source>
        <dbReference type="EMBL" id="MBC6112699.1"/>
    </source>
</evidence>
<dbReference type="Gene3D" id="1.10.1740.10">
    <property type="match status" value="1"/>
</dbReference>
<feature type="domain" description="RNA polymerase sigma-70 region 2" evidence="5">
    <location>
        <begin position="26"/>
        <end position="92"/>
    </location>
</feature>
<feature type="domain" description="RNA polymerase sigma factor 70 region 4 type 2" evidence="6">
    <location>
        <begin position="130"/>
        <end position="174"/>
    </location>
</feature>
<name>A0ABR7KX60_9SPHI</name>
<dbReference type="EMBL" id="JACRYL010000025">
    <property type="protein sequence ID" value="MBC6112699.1"/>
    <property type="molecule type" value="Genomic_DNA"/>
</dbReference>
<evidence type="ECO:0000259" key="6">
    <source>
        <dbReference type="Pfam" id="PF08281"/>
    </source>
</evidence>
<keyword evidence="8" id="KW-1185">Reference proteome</keyword>